<feature type="transmembrane region" description="Helical" evidence="1">
    <location>
        <begin position="180"/>
        <end position="204"/>
    </location>
</feature>
<dbReference type="Pfam" id="PF10322">
    <property type="entry name" value="7TM_GPCR_Sru"/>
    <property type="match status" value="1"/>
</dbReference>
<feature type="transmembrane region" description="Helical" evidence="1">
    <location>
        <begin position="23"/>
        <end position="41"/>
    </location>
</feature>
<dbReference type="InterPro" id="IPR003839">
    <property type="entry name" value="7TM_GPCR_serpentine_rcpt_Sru"/>
</dbReference>
<feature type="transmembrane region" description="Helical" evidence="1">
    <location>
        <begin position="62"/>
        <end position="86"/>
    </location>
</feature>
<evidence type="ECO:0000313" key="2">
    <source>
        <dbReference type="Proteomes" id="UP000492821"/>
    </source>
</evidence>
<keyword evidence="1" id="KW-0812">Transmembrane</keyword>
<dbReference type="AlphaFoldDB" id="A0A7E4UU80"/>
<evidence type="ECO:0000313" key="3">
    <source>
        <dbReference type="WBParaSite" id="Pan_g12820.t1"/>
    </source>
</evidence>
<feature type="transmembrane region" description="Helical" evidence="1">
    <location>
        <begin position="106"/>
        <end position="128"/>
    </location>
</feature>
<dbReference type="WBParaSite" id="Pan_g12820.t1">
    <property type="protein sequence ID" value="Pan_g12820.t1"/>
    <property type="gene ID" value="Pan_g12820"/>
</dbReference>
<accession>A0A7E4UU80</accession>
<protein>
    <submittedName>
        <fullName evidence="3">Serpentine receptor class gamma</fullName>
    </submittedName>
</protein>
<sequence>MLVPMFKALGNVQNFWTNVPPFLTYYGTYSCELIGLCLTFNRMTVFLLKNKYASFWRCNLKYFIAVAILVPLIPTIPIFTHQYAIYELPSGVITWDKLAKLKWKTSYSSLCIFAITCVPSLIINLWLCTKLVTGHAYGDSASPTAGTDFRLWILTVVMFLATVVQTIVQLSFNIPGVDDYYLYIMCVQFAVVDLTSVGPSWAILWTSSIFRSEVLEVMKLGGPKVRIENNGNRGSSHTKTPFHLY</sequence>
<dbReference type="PANTHER" id="PTHR31627:SF31">
    <property type="entry name" value="SERPENTINE RECEPTOR CLASS GAMMA"/>
    <property type="match status" value="1"/>
</dbReference>
<dbReference type="PANTHER" id="PTHR31627">
    <property type="entry name" value="SERPENTINE RECEPTOR CLASS GAMMA-RELATED"/>
    <property type="match status" value="1"/>
</dbReference>
<dbReference type="Proteomes" id="UP000492821">
    <property type="component" value="Unassembled WGS sequence"/>
</dbReference>
<organism evidence="2 3">
    <name type="scientific">Panagrellus redivivus</name>
    <name type="common">Microworm</name>
    <dbReference type="NCBI Taxonomy" id="6233"/>
    <lineage>
        <taxon>Eukaryota</taxon>
        <taxon>Metazoa</taxon>
        <taxon>Ecdysozoa</taxon>
        <taxon>Nematoda</taxon>
        <taxon>Chromadorea</taxon>
        <taxon>Rhabditida</taxon>
        <taxon>Tylenchina</taxon>
        <taxon>Panagrolaimomorpha</taxon>
        <taxon>Panagrolaimoidea</taxon>
        <taxon>Panagrolaimidae</taxon>
        <taxon>Panagrellus</taxon>
    </lineage>
</organism>
<dbReference type="InterPro" id="IPR051119">
    <property type="entry name" value="Nematode_SR-like"/>
</dbReference>
<name>A0A7E4UU80_PANRE</name>
<feature type="transmembrane region" description="Helical" evidence="1">
    <location>
        <begin position="149"/>
        <end position="168"/>
    </location>
</feature>
<proteinExistence type="predicted"/>
<keyword evidence="1" id="KW-0472">Membrane</keyword>
<reference evidence="3" key="2">
    <citation type="submission" date="2020-10" db="UniProtKB">
        <authorList>
            <consortium name="WormBaseParasite"/>
        </authorList>
    </citation>
    <scope>IDENTIFICATION</scope>
</reference>
<keyword evidence="2" id="KW-1185">Reference proteome</keyword>
<evidence type="ECO:0000256" key="1">
    <source>
        <dbReference type="SAM" id="Phobius"/>
    </source>
</evidence>
<keyword evidence="1" id="KW-1133">Transmembrane helix</keyword>
<reference evidence="2" key="1">
    <citation type="journal article" date="2013" name="Genetics">
        <title>The draft genome and transcriptome of Panagrellus redivivus are shaped by the harsh demands of a free-living lifestyle.</title>
        <authorList>
            <person name="Srinivasan J."/>
            <person name="Dillman A.R."/>
            <person name="Macchietto M.G."/>
            <person name="Heikkinen L."/>
            <person name="Lakso M."/>
            <person name="Fracchia K.M."/>
            <person name="Antoshechkin I."/>
            <person name="Mortazavi A."/>
            <person name="Wong G."/>
            <person name="Sternberg P.W."/>
        </authorList>
    </citation>
    <scope>NUCLEOTIDE SEQUENCE [LARGE SCALE GENOMIC DNA]</scope>
    <source>
        <strain evidence="2">MT8872</strain>
    </source>
</reference>
<dbReference type="PROSITE" id="PS51257">
    <property type="entry name" value="PROKAR_LIPOPROTEIN"/>
    <property type="match status" value="1"/>
</dbReference>